<dbReference type="Proteomes" id="UP001229421">
    <property type="component" value="Unassembled WGS sequence"/>
</dbReference>
<gene>
    <name evidence="1" type="ORF">QVD17_02604</name>
</gene>
<dbReference type="AlphaFoldDB" id="A0AAD8L6Y2"/>
<evidence type="ECO:0000313" key="1">
    <source>
        <dbReference type="EMBL" id="KAK1436820.1"/>
    </source>
</evidence>
<accession>A0AAD8L6Y2</accession>
<protein>
    <submittedName>
        <fullName evidence="1">Uncharacterized protein</fullName>
    </submittedName>
</protein>
<evidence type="ECO:0000313" key="2">
    <source>
        <dbReference type="Proteomes" id="UP001229421"/>
    </source>
</evidence>
<reference evidence="1" key="1">
    <citation type="journal article" date="2023" name="bioRxiv">
        <title>Improved chromosome-level genome assembly for marigold (Tagetes erecta).</title>
        <authorList>
            <person name="Jiang F."/>
            <person name="Yuan L."/>
            <person name="Wang S."/>
            <person name="Wang H."/>
            <person name="Xu D."/>
            <person name="Wang A."/>
            <person name="Fan W."/>
        </authorList>
    </citation>
    <scope>NUCLEOTIDE SEQUENCE</scope>
    <source>
        <strain evidence="1">WSJ</strain>
        <tissue evidence="1">Leaf</tissue>
    </source>
</reference>
<name>A0AAD8L6Y2_TARER</name>
<keyword evidence="2" id="KW-1185">Reference proteome</keyword>
<sequence>MDFSAWEGWWGQLELCSPYSSLPMGCQAAAINNKKKSFSHIFKWTSQKILIFFVFFKVNLPAYHAAPDPDPDPDLTVDCYTI</sequence>
<comment type="caution">
    <text evidence="1">The sequence shown here is derived from an EMBL/GenBank/DDBJ whole genome shotgun (WGS) entry which is preliminary data.</text>
</comment>
<dbReference type="EMBL" id="JAUHHV010000001">
    <property type="protein sequence ID" value="KAK1436820.1"/>
    <property type="molecule type" value="Genomic_DNA"/>
</dbReference>
<organism evidence="1 2">
    <name type="scientific">Tagetes erecta</name>
    <name type="common">African marigold</name>
    <dbReference type="NCBI Taxonomy" id="13708"/>
    <lineage>
        <taxon>Eukaryota</taxon>
        <taxon>Viridiplantae</taxon>
        <taxon>Streptophyta</taxon>
        <taxon>Embryophyta</taxon>
        <taxon>Tracheophyta</taxon>
        <taxon>Spermatophyta</taxon>
        <taxon>Magnoliopsida</taxon>
        <taxon>eudicotyledons</taxon>
        <taxon>Gunneridae</taxon>
        <taxon>Pentapetalae</taxon>
        <taxon>asterids</taxon>
        <taxon>campanulids</taxon>
        <taxon>Asterales</taxon>
        <taxon>Asteraceae</taxon>
        <taxon>Asteroideae</taxon>
        <taxon>Heliantheae alliance</taxon>
        <taxon>Tageteae</taxon>
        <taxon>Tagetes</taxon>
    </lineage>
</organism>
<proteinExistence type="predicted"/>